<organism evidence="1 2">
    <name type="scientific">Cercopithifilaria johnstoni</name>
    <dbReference type="NCBI Taxonomy" id="2874296"/>
    <lineage>
        <taxon>Eukaryota</taxon>
        <taxon>Metazoa</taxon>
        <taxon>Ecdysozoa</taxon>
        <taxon>Nematoda</taxon>
        <taxon>Chromadorea</taxon>
        <taxon>Rhabditida</taxon>
        <taxon>Spirurina</taxon>
        <taxon>Spiruromorpha</taxon>
        <taxon>Filarioidea</taxon>
        <taxon>Onchocercidae</taxon>
        <taxon>Cercopithifilaria</taxon>
    </lineage>
</organism>
<name>A0A8J2M5Z6_9BILA</name>
<proteinExistence type="predicted"/>
<accession>A0A8J2M5Z6</accession>
<keyword evidence="2" id="KW-1185">Reference proteome</keyword>
<evidence type="ECO:0000313" key="1">
    <source>
        <dbReference type="EMBL" id="CAG9536473.1"/>
    </source>
</evidence>
<comment type="caution">
    <text evidence="1">The sequence shown here is derived from an EMBL/GenBank/DDBJ whole genome shotgun (WGS) entry which is preliminary data.</text>
</comment>
<dbReference type="EMBL" id="CAKAEH010001456">
    <property type="protein sequence ID" value="CAG9536473.1"/>
    <property type="molecule type" value="Genomic_DNA"/>
</dbReference>
<dbReference type="Proteomes" id="UP000746747">
    <property type="component" value="Unassembled WGS sequence"/>
</dbReference>
<gene>
    <name evidence="1" type="ORF">CJOHNSTONI_LOCUS6388</name>
</gene>
<sequence>MTGGVDGWDDGGRWMGEMIVGVGGMIAEDRWDDSGGWMGGMIVRMGKRDDSEDGYTLVGNTLVDDEASVKT</sequence>
<protein>
    <submittedName>
        <fullName evidence="1">Uncharacterized protein</fullName>
    </submittedName>
</protein>
<reference evidence="1" key="1">
    <citation type="submission" date="2021-09" db="EMBL/GenBank/DDBJ databases">
        <authorList>
            <consortium name="Pathogen Informatics"/>
        </authorList>
    </citation>
    <scope>NUCLEOTIDE SEQUENCE</scope>
</reference>
<dbReference type="AlphaFoldDB" id="A0A8J2M5Z6"/>
<evidence type="ECO:0000313" key="2">
    <source>
        <dbReference type="Proteomes" id="UP000746747"/>
    </source>
</evidence>